<gene>
    <name evidence="8" type="ORF">TVAG_482150</name>
</gene>
<evidence type="ECO:0000256" key="3">
    <source>
        <dbReference type="ARBA" id="ARBA00022833"/>
    </source>
</evidence>
<reference evidence="8" key="2">
    <citation type="journal article" date="2007" name="Science">
        <title>Draft genome sequence of the sexually transmitted pathogen Trichomonas vaginalis.</title>
        <authorList>
            <person name="Carlton J.M."/>
            <person name="Hirt R.P."/>
            <person name="Silva J.C."/>
            <person name="Delcher A.L."/>
            <person name="Schatz M."/>
            <person name="Zhao Q."/>
            <person name="Wortman J.R."/>
            <person name="Bidwell S.L."/>
            <person name="Alsmark U.C.M."/>
            <person name="Besteiro S."/>
            <person name="Sicheritz-Ponten T."/>
            <person name="Noel C.J."/>
            <person name="Dacks J.B."/>
            <person name="Foster P.G."/>
            <person name="Simillion C."/>
            <person name="Van de Peer Y."/>
            <person name="Miranda-Saavedra D."/>
            <person name="Barton G.J."/>
            <person name="Westrop G.D."/>
            <person name="Mueller S."/>
            <person name="Dessi D."/>
            <person name="Fiori P.L."/>
            <person name="Ren Q."/>
            <person name="Paulsen I."/>
            <person name="Zhang H."/>
            <person name="Bastida-Corcuera F.D."/>
            <person name="Simoes-Barbosa A."/>
            <person name="Brown M.T."/>
            <person name="Hayes R.D."/>
            <person name="Mukherjee M."/>
            <person name="Okumura C.Y."/>
            <person name="Schneider R."/>
            <person name="Smith A.J."/>
            <person name="Vanacova S."/>
            <person name="Villalvazo M."/>
            <person name="Haas B.J."/>
            <person name="Pertea M."/>
            <person name="Feldblyum T.V."/>
            <person name="Utterback T.R."/>
            <person name="Shu C.L."/>
            <person name="Osoegawa K."/>
            <person name="de Jong P.J."/>
            <person name="Hrdy I."/>
            <person name="Horvathova L."/>
            <person name="Zubacova Z."/>
            <person name="Dolezal P."/>
            <person name="Malik S.B."/>
            <person name="Logsdon J.M. Jr."/>
            <person name="Henze K."/>
            <person name="Gupta A."/>
            <person name="Wang C.C."/>
            <person name="Dunne R.L."/>
            <person name="Upcroft J.A."/>
            <person name="Upcroft P."/>
            <person name="White O."/>
            <person name="Salzberg S.L."/>
            <person name="Tang P."/>
            <person name="Chiu C.-H."/>
            <person name="Lee Y.-S."/>
            <person name="Embley T.M."/>
            <person name="Coombs G.H."/>
            <person name="Mottram J.C."/>
            <person name="Tachezy J."/>
            <person name="Fraser-Liggett C.M."/>
            <person name="Johnson P.J."/>
        </authorList>
    </citation>
    <scope>NUCLEOTIDE SEQUENCE [LARGE SCALE GENOMIC DNA]</scope>
    <source>
        <strain evidence="8">G3</strain>
    </source>
</reference>
<dbReference type="SUPFAM" id="SSF57850">
    <property type="entry name" value="RING/U-box"/>
    <property type="match status" value="1"/>
</dbReference>
<dbReference type="Gene3D" id="3.30.40.10">
    <property type="entry name" value="Zinc/RING finger domain, C3HC4 (zinc finger)"/>
    <property type="match status" value="1"/>
</dbReference>
<evidence type="ECO:0000313" key="9">
    <source>
        <dbReference type="Proteomes" id="UP000001542"/>
    </source>
</evidence>
<dbReference type="InterPro" id="IPR001841">
    <property type="entry name" value="Znf_RING"/>
</dbReference>
<evidence type="ECO:0000256" key="5">
    <source>
        <dbReference type="SAM" id="MobiDB-lite"/>
    </source>
</evidence>
<dbReference type="OrthoDB" id="6105938at2759"/>
<dbReference type="Proteomes" id="UP000001542">
    <property type="component" value="Unassembled WGS sequence"/>
</dbReference>
<feature type="transmembrane region" description="Helical" evidence="6">
    <location>
        <begin position="159"/>
        <end position="179"/>
    </location>
</feature>
<dbReference type="PROSITE" id="PS00518">
    <property type="entry name" value="ZF_RING_1"/>
    <property type="match status" value="1"/>
</dbReference>
<evidence type="ECO:0000313" key="8">
    <source>
        <dbReference type="EMBL" id="EAY09941.1"/>
    </source>
</evidence>
<keyword evidence="3" id="KW-0862">Zinc</keyword>
<proteinExistence type="predicted"/>
<dbReference type="InterPro" id="IPR047134">
    <property type="entry name" value="RNF4"/>
</dbReference>
<evidence type="ECO:0000256" key="1">
    <source>
        <dbReference type="ARBA" id="ARBA00022723"/>
    </source>
</evidence>
<dbReference type="InterPro" id="IPR017907">
    <property type="entry name" value="Znf_RING_CS"/>
</dbReference>
<dbReference type="PANTHER" id="PTHR23041:SF78">
    <property type="entry name" value="E3 UBIQUITIN-PROTEIN LIGASE RNF4"/>
    <property type="match status" value="1"/>
</dbReference>
<accession>A2EBM4</accession>
<evidence type="ECO:0000256" key="6">
    <source>
        <dbReference type="SAM" id="Phobius"/>
    </source>
</evidence>
<evidence type="ECO:0000256" key="4">
    <source>
        <dbReference type="PROSITE-ProRule" id="PRU00175"/>
    </source>
</evidence>
<keyword evidence="6" id="KW-0812">Transmembrane</keyword>
<dbReference type="STRING" id="5722.A2EBM4"/>
<keyword evidence="1" id="KW-0479">Metal-binding</keyword>
<dbReference type="KEGG" id="tva:4767872"/>
<protein>
    <recommendedName>
        <fullName evidence="7">RING-type domain-containing protein</fullName>
    </recommendedName>
</protein>
<feature type="region of interest" description="Disordered" evidence="5">
    <location>
        <begin position="1"/>
        <end position="56"/>
    </location>
</feature>
<dbReference type="GO" id="GO:0008270">
    <property type="term" value="F:zinc ion binding"/>
    <property type="evidence" value="ECO:0007669"/>
    <property type="project" value="UniProtKB-KW"/>
</dbReference>
<dbReference type="InterPro" id="IPR013083">
    <property type="entry name" value="Znf_RING/FYVE/PHD"/>
</dbReference>
<dbReference type="VEuPathDB" id="TrichDB:TVAGG3_0588610"/>
<sequence>MRESGFLPPPHEPNVDETQNPNNTMLEPTTDVNENTPNKNPEQLNENVAESSQKPIDDAPILQSQTQLNEEEEEAGCICSICMEELHDPVSTPCGHVFCRRCIEEWLLRSDVCPYCNTPKMDKNSLLPILDQGHVEDRPDPDNSLKNNRWYHKMFRLKLTLSNIKFPLALLIFLIILFVD</sequence>
<organism evidence="8 9">
    <name type="scientific">Trichomonas vaginalis (strain ATCC PRA-98 / G3)</name>
    <dbReference type="NCBI Taxonomy" id="412133"/>
    <lineage>
        <taxon>Eukaryota</taxon>
        <taxon>Metamonada</taxon>
        <taxon>Parabasalia</taxon>
        <taxon>Trichomonadida</taxon>
        <taxon>Trichomonadidae</taxon>
        <taxon>Trichomonas</taxon>
    </lineage>
</organism>
<evidence type="ECO:0000259" key="7">
    <source>
        <dbReference type="PROSITE" id="PS50089"/>
    </source>
</evidence>
<dbReference type="InParanoid" id="A2EBM4"/>
<evidence type="ECO:0000256" key="2">
    <source>
        <dbReference type="ARBA" id="ARBA00022771"/>
    </source>
</evidence>
<keyword evidence="2 4" id="KW-0863">Zinc-finger</keyword>
<dbReference type="Pfam" id="PF13923">
    <property type="entry name" value="zf-C3HC4_2"/>
    <property type="match status" value="1"/>
</dbReference>
<feature type="compositionally biased region" description="Polar residues" evidence="5">
    <location>
        <begin position="16"/>
        <end position="54"/>
    </location>
</feature>
<dbReference type="AlphaFoldDB" id="A2EBM4"/>
<keyword evidence="6" id="KW-1133">Transmembrane helix</keyword>
<feature type="domain" description="RING-type" evidence="7">
    <location>
        <begin position="79"/>
        <end position="117"/>
    </location>
</feature>
<dbReference type="SMART" id="SM00184">
    <property type="entry name" value="RING"/>
    <property type="match status" value="1"/>
</dbReference>
<dbReference type="SMR" id="A2EBM4"/>
<dbReference type="EMBL" id="DS113347">
    <property type="protein sequence ID" value="EAY09941.1"/>
    <property type="molecule type" value="Genomic_DNA"/>
</dbReference>
<name>A2EBM4_TRIV3</name>
<dbReference type="PROSITE" id="PS50089">
    <property type="entry name" value="ZF_RING_2"/>
    <property type="match status" value="1"/>
</dbReference>
<dbReference type="PANTHER" id="PTHR23041">
    <property type="entry name" value="RING FINGER DOMAIN-CONTAINING"/>
    <property type="match status" value="1"/>
</dbReference>
<dbReference type="VEuPathDB" id="TrichDB:TVAG_482150"/>
<keyword evidence="6" id="KW-0472">Membrane</keyword>
<reference evidence="8" key="1">
    <citation type="submission" date="2006-10" db="EMBL/GenBank/DDBJ databases">
        <authorList>
            <person name="Amadeo P."/>
            <person name="Zhao Q."/>
            <person name="Wortman J."/>
            <person name="Fraser-Liggett C."/>
            <person name="Carlton J."/>
        </authorList>
    </citation>
    <scope>NUCLEOTIDE SEQUENCE</scope>
    <source>
        <strain evidence="8">G3</strain>
    </source>
</reference>
<keyword evidence="9" id="KW-1185">Reference proteome</keyword>
<dbReference type="RefSeq" id="XP_001322164.1">
    <property type="nucleotide sequence ID" value="XM_001322129.1"/>
</dbReference>